<proteinExistence type="predicted"/>
<protein>
    <submittedName>
        <fullName evidence="3">HIT family protein</fullName>
    </submittedName>
</protein>
<evidence type="ECO:0000313" key="4">
    <source>
        <dbReference type="EMBL" id="ONK27572.1"/>
    </source>
</evidence>
<evidence type="ECO:0000313" key="5">
    <source>
        <dbReference type="Proteomes" id="UP000188600"/>
    </source>
</evidence>
<evidence type="ECO:0000313" key="3">
    <source>
        <dbReference type="EMBL" id="ONK26162.1"/>
    </source>
</evidence>
<dbReference type="Gene3D" id="3.30.428.10">
    <property type="entry name" value="HIT-like"/>
    <property type="match status" value="1"/>
</dbReference>
<dbReference type="Proteomes" id="UP000188600">
    <property type="component" value="Unassembled WGS sequence"/>
</dbReference>
<dbReference type="PANTHER" id="PTHR47670">
    <property type="entry name" value="ADENYLYLSULFATASE HINT3"/>
    <property type="match status" value="1"/>
</dbReference>
<organism evidence="3 5">
    <name type="scientific">Streptococcus azizii</name>
    <dbReference type="NCBI Taxonomy" id="1579424"/>
    <lineage>
        <taxon>Bacteria</taxon>
        <taxon>Bacillati</taxon>
        <taxon>Bacillota</taxon>
        <taxon>Bacilli</taxon>
        <taxon>Lactobacillales</taxon>
        <taxon>Streptococcaceae</taxon>
        <taxon>Streptococcus</taxon>
    </lineage>
</organism>
<dbReference type="InterPro" id="IPR011146">
    <property type="entry name" value="HIT-like"/>
</dbReference>
<dbReference type="EMBL" id="MSPR01000015">
    <property type="protein sequence ID" value="ONK27572.1"/>
    <property type="molecule type" value="Genomic_DNA"/>
</dbReference>
<dbReference type="PROSITE" id="PS51084">
    <property type="entry name" value="HIT_2"/>
    <property type="match status" value="1"/>
</dbReference>
<feature type="domain" description="HIT" evidence="2">
    <location>
        <begin position="1"/>
        <end position="107"/>
    </location>
</feature>
<gene>
    <name evidence="4" type="ORF">BVE84_07745</name>
    <name evidence="3" type="ORF">BVE86_07905</name>
</gene>
<evidence type="ECO:0000313" key="6">
    <source>
        <dbReference type="Proteomes" id="UP000188946"/>
    </source>
</evidence>
<sequence length="132" mass="15482">MHCIFCHDILEENILYQTEYFKLVWDIDPIQTGHLLIISKEHFTSLSELPLPVLHELAEVEQTITRLLEQTLPIDGVTLARNDKDLMDKGTHFHSHLIPRKKDDCFWEQIVISQHPLPLEAFLKHLKHTNTL</sequence>
<keyword evidence="6" id="KW-1185">Reference proteome</keyword>
<evidence type="ECO:0000259" key="2">
    <source>
        <dbReference type="PROSITE" id="PS51084"/>
    </source>
</evidence>
<dbReference type="InterPro" id="IPR036265">
    <property type="entry name" value="HIT-like_sf"/>
</dbReference>
<dbReference type="GO" id="GO:0009150">
    <property type="term" value="P:purine ribonucleotide metabolic process"/>
    <property type="evidence" value="ECO:0007669"/>
    <property type="project" value="TreeGrafter"/>
</dbReference>
<dbReference type="PANTHER" id="PTHR47670:SF1">
    <property type="entry name" value="ADENYLYLSULFATASE HINT3"/>
    <property type="match status" value="1"/>
</dbReference>
<dbReference type="GO" id="GO:0047627">
    <property type="term" value="F:adenylylsulfatase activity"/>
    <property type="evidence" value="ECO:0007669"/>
    <property type="project" value="TreeGrafter"/>
</dbReference>
<dbReference type="GO" id="GO:0006790">
    <property type="term" value="P:sulfur compound metabolic process"/>
    <property type="evidence" value="ECO:0007669"/>
    <property type="project" value="TreeGrafter"/>
</dbReference>
<dbReference type="AlphaFoldDB" id="A0AB36JPZ2"/>
<comment type="caution">
    <text evidence="3">The sequence shown here is derived from an EMBL/GenBank/DDBJ whole genome shotgun (WGS) entry which is preliminary data.</text>
</comment>
<reference evidence="5 6" key="1">
    <citation type="submission" date="2016-12" db="EMBL/GenBank/DDBJ databases">
        <authorList>
            <person name="Gulvik C.A."/>
        </authorList>
    </citation>
    <scope>NUCLEOTIDE SEQUENCE [LARGE SCALE GENOMIC DNA]</scope>
    <source>
        <strain evidence="4 6">12-5202</strain>
        <strain evidence="3 5">12-5291</strain>
    </source>
</reference>
<dbReference type="EMBL" id="MSPT01000017">
    <property type="protein sequence ID" value="ONK26162.1"/>
    <property type="molecule type" value="Genomic_DNA"/>
</dbReference>
<accession>A0AB36JPZ2</accession>
<evidence type="ECO:0000256" key="1">
    <source>
        <dbReference type="PROSITE-ProRule" id="PRU00464"/>
    </source>
</evidence>
<dbReference type="SUPFAM" id="SSF54197">
    <property type="entry name" value="HIT-like"/>
    <property type="match status" value="1"/>
</dbReference>
<dbReference type="Proteomes" id="UP000188946">
    <property type="component" value="Unassembled WGS sequence"/>
</dbReference>
<feature type="short sequence motif" description="Histidine triad motif" evidence="1">
    <location>
        <begin position="92"/>
        <end position="96"/>
    </location>
</feature>
<dbReference type="RefSeq" id="WP_076996474.1">
    <property type="nucleotide sequence ID" value="NZ_MSPR01000015.1"/>
</dbReference>
<name>A0AB36JPZ2_9STRE</name>
<dbReference type="Pfam" id="PF01230">
    <property type="entry name" value="HIT"/>
    <property type="match status" value="1"/>
</dbReference>